<dbReference type="EMBL" id="JAHLQT010002534">
    <property type="protein sequence ID" value="KAG7177191.1"/>
    <property type="molecule type" value="Genomic_DNA"/>
</dbReference>
<keyword evidence="2" id="KW-1133">Transmembrane helix</keyword>
<evidence type="ECO:0000313" key="3">
    <source>
        <dbReference type="EMBL" id="KAG7177191.1"/>
    </source>
</evidence>
<keyword evidence="2" id="KW-0472">Membrane</keyword>
<sequence>MSLPKAYKIIPHVGVGALMGGYRGSRQLLRVYMFAQRPRKGRLANMPPLLLSKLKQVAELRQETRLSDRKEERGVDNSDNEGDLRNKTTTDDVTSSTNHVMSSTNHVTSSTNRVTSSTNRVTSSTNRVTSSTNHVTSSTNHVTSSTNLPTISPETWWTLVNDNLEKIAQLTKDISSGIMDHSHALEVNRRADDLDTLVEEGQNNPTLAQDIPDEELGLVGSVFSSLTNATKYVDDEIQKEEADQTEMIATIVCMSVLFSVVLVMLIVSLLKPSSAKGEGQNQSVAEESTFPDSAFVQHSHIYYDPYRSHTTAV</sequence>
<gene>
    <name evidence="3" type="ORF">Hamer_G000445</name>
</gene>
<keyword evidence="2" id="KW-0812">Transmembrane</keyword>
<feature type="region of interest" description="Disordered" evidence="1">
    <location>
        <begin position="63"/>
        <end position="147"/>
    </location>
</feature>
<dbReference type="AlphaFoldDB" id="A0A8J5NDG7"/>
<feature type="compositionally biased region" description="Polar residues" evidence="1">
    <location>
        <begin position="91"/>
        <end position="101"/>
    </location>
</feature>
<keyword evidence="4" id="KW-1185">Reference proteome</keyword>
<proteinExistence type="predicted"/>
<feature type="compositionally biased region" description="Low complexity" evidence="1">
    <location>
        <begin position="102"/>
        <end position="147"/>
    </location>
</feature>
<evidence type="ECO:0000256" key="2">
    <source>
        <dbReference type="SAM" id="Phobius"/>
    </source>
</evidence>
<protein>
    <submittedName>
        <fullName evidence="3">Uncharacterized protein</fullName>
    </submittedName>
</protein>
<evidence type="ECO:0000256" key="1">
    <source>
        <dbReference type="SAM" id="MobiDB-lite"/>
    </source>
</evidence>
<feature type="compositionally biased region" description="Basic and acidic residues" evidence="1">
    <location>
        <begin position="63"/>
        <end position="90"/>
    </location>
</feature>
<comment type="caution">
    <text evidence="3">The sequence shown here is derived from an EMBL/GenBank/DDBJ whole genome shotgun (WGS) entry which is preliminary data.</text>
</comment>
<reference evidence="3" key="1">
    <citation type="journal article" date="2021" name="Sci. Adv.">
        <title>The American lobster genome reveals insights on longevity, neural, and immune adaptations.</title>
        <authorList>
            <person name="Polinski J.M."/>
            <person name="Zimin A.V."/>
            <person name="Clark K.F."/>
            <person name="Kohn A.B."/>
            <person name="Sadowski N."/>
            <person name="Timp W."/>
            <person name="Ptitsyn A."/>
            <person name="Khanna P."/>
            <person name="Romanova D.Y."/>
            <person name="Williams P."/>
            <person name="Greenwood S.J."/>
            <person name="Moroz L.L."/>
            <person name="Walt D.R."/>
            <person name="Bodnar A.G."/>
        </authorList>
    </citation>
    <scope>NUCLEOTIDE SEQUENCE</scope>
    <source>
        <strain evidence="3">GMGI-L3</strain>
    </source>
</reference>
<evidence type="ECO:0000313" key="4">
    <source>
        <dbReference type="Proteomes" id="UP000747542"/>
    </source>
</evidence>
<organism evidence="3 4">
    <name type="scientific">Homarus americanus</name>
    <name type="common">American lobster</name>
    <dbReference type="NCBI Taxonomy" id="6706"/>
    <lineage>
        <taxon>Eukaryota</taxon>
        <taxon>Metazoa</taxon>
        <taxon>Ecdysozoa</taxon>
        <taxon>Arthropoda</taxon>
        <taxon>Crustacea</taxon>
        <taxon>Multicrustacea</taxon>
        <taxon>Malacostraca</taxon>
        <taxon>Eumalacostraca</taxon>
        <taxon>Eucarida</taxon>
        <taxon>Decapoda</taxon>
        <taxon>Pleocyemata</taxon>
        <taxon>Astacidea</taxon>
        <taxon>Nephropoidea</taxon>
        <taxon>Nephropidae</taxon>
        <taxon>Homarus</taxon>
    </lineage>
</organism>
<dbReference type="Proteomes" id="UP000747542">
    <property type="component" value="Unassembled WGS sequence"/>
</dbReference>
<name>A0A8J5NDG7_HOMAM</name>
<accession>A0A8J5NDG7</accession>
<feature type="transmembrane region" description="Helical" evidence="2">
    <location>
        <begin position="247"/>
        <end position="270"/>
    </location>
</feature>